<dbReference type="Proteomes" id="UP000663829">
    <property type="component" value="Unassembled WGS sequence"/>
</dbReference>
<dbReference type="EMBL" id="CAJOBC010000391">
    <property type="protein sequence ID" value="CAF3580528.1"/>
    <property type="molecule type" value="Genomic_DNA"/>
</dbReference>
<evidence type="ECO:0000313" key="5">
    <source>
        <dbReference type="Proteomes" id="UP000663829"/>
    </source>
</evidence>
<gene>
    <name evidence="1" type="ORF">GPM918_LOCUS3252</name>
    <name evidence="2" type="ORF">OVA965_LOCUS10634</name>
    <name evidence="3" type="ORF">SRO942_LOCUS3252</name>
    <name evidence="4" type="ORF">TMI583_LOCUS10632</name>
</gene>
<evidence type="ECO:0000313" key="4">
    <source>
        <dbReference type="EMBL" id="CAF3698704.1"/>
    </source>
</evidence>
<dbReference type="EMBL" id="CAJOBA010003965">
    <property type="protein sequence ID" value="CAF3698704.1"/>
    <property type="molecule type" value="Genomic_DNA"/>
</dbReference>
<evidence type="ECO:0000313" key="1">
    <source>
        <dbReference type="EMBL" id="CAF0795936.1"/>
    </source>
</evidence>
<evidence type="ECO:0000313" key="3">
    <source>
        <dbReference type="EMBL" id="CAF3580528.1"/>
    </source>
</evidence>
<evidence type="ECO:0000313" key="2">
    <source>
        <dbReference type="EMBL" id="CAF0921256.1"/>
    </source>
</evidence>
<dbReference type="AlphaFoldDB" id="A0A813SFE5"/>
<dbReference type="Proteomes" id="UP000677228">
    <property type="component" value="Unassembled WGS sequence"/>
</dbReference>
<dbReference type="EMBL" id="CAJNOQ010000391">
    <property type="protein sequence ID" value="CAF0795936.1"/>
    <property type="molecule type" value="Genomic_DNA"/>
</dbReference>
<reference evidence="1" key="1">
    <citation type="submission" date="2021-02" db="EMBL/GenBank/DDBJ databases">
        <authorList>
            <person name="Nowell W R."/>
        </authorList>
    </citation>
    <scope>NUCLEOTIDE SEQUENCE</scope>
</reference>
<dbReference type="EMBL" id="CAJNOK010003962">
    <property type="protein sequence ID" value="CAF0921256.1"/>
    <property type="molecule type" value="Genomic_DNA"/>
</dbReference>
<organism evidence="1 5">
    <name type="scientific">Didymodactylos carnosus</name>
    <dbReference type="NCBI Taxonomy" id="1234261"/>
    <lineage>
        <taxon>Eukaryota</taxon>
        <taxon>Metazoa</taxon>
        <taxon>Spiralia</taxon>
        <taxon>Gnathifera</taxon>
        <taxon>Rotifera</taxon>
        <taxon>Eurotatoria</taxon>
        <taxon>Bdelloidea</taxon>
        <taxon>Philodinida</taxon>
        <taxon>Philodinidae</taxon>
        <taxon>Didymodactylos</taxon>
    </lineage>
</organism>
<comment type="caution">
    <text evidence="1">The sequence shown here is derived from an EMBL/GenBank/DDBJ whole genome shotgun (WGS) entry which is preliminary data.</text>
</comment>
<protein>
    <submittedName>
        <fullName evidence="1">Uncharacterized protein</fullName>
    </submittedName>
</protein>
<dbReference type="Proteomes" id="UP000682733">
    <property type="component" value="Unassembled WGS sequence"/>
</dbReference>
<keyword evidence="5" id="KW-1185">Reference proteome</keyword>
<name>A0A813SFE5_9BILA</name>
<sequence>MMLLRMDQIIRLCRKTDGFHDSFMVELEWEHEEGIRYSPKPRSRSEQDLLEIMLRSPNKSSLFNTNGDNKMCADFEWDYLFDFGEVVRYGSTKVNGGENSVQISVQSK</sequence>
<accession>A0A813SFE5</accession>
<proteinExistence type="predicted"/>
<dbReference type="Proteomes" id="UP000681722">
    <property type="component" value="Unassembled WGS sequence"/>
</dbReference>